<dbReference type="Pfam" id="PF00266">
    <property type="entry name" value="Aminotran_5"/>
    <property type="match status" value="1"/>
</dbReference>
<protein>
    <submittedName>
        <fullName evidence="8">Cysteine desulfurase IscS</fullName>
        <ecNumber evidence="8">2.8.1.7</ecNumber>
    </submittedName>
</protein>
<dbReference type="EC" id="2.8.1.7" evidence="8"/>
<evidence type="ECO:0000313" key="9">
    <source>
        <dbReference type="Proteomes" id="UP000190951"/>
    </source>
</evidence>
<comment type="cofactor">
    <cofactor evidence="1 7">
        <name>pyridoxal 5'-phosphate</name>
        <dbReference type="ChEBI" id="CHEBI:597326"/>
    </cofactor>
</comment>
<keyword evidence="5" id="KW-0408">Iron</keyword>
<evidence type="ECO:0000256" key="5">
    <source>
        <dbReference type="ARBA" id="ARBA00023004"/>
    </source>
</evidence>
<dbReference type="InterPro" id="IPR015422">
    <property type="entry name" value="PyrdxlP-dep_Trfase_small"/>
</dbReference>
<keyword evidence="3" id="KW-0479">Metal-binding</keyword>
<dbReference type="InterPro" id="IPR000192">
    <property type="entry name" value="Aminotrans_V_dom"/>
</dbReference>
<dbReference type="PIRSF" id="PIRSF005572">
    <property type="entry name" value="NifS"/>
    <property type="match status" value="1"/>
</dbReference>
<dbReference type="PANTHER" id="PTHR11601:SF50">
    <property type="entry name" value="CYSTEINE DESULFURASE ISCS 2-RELATED"/>
    <property type="match status" value="1"/>
</dbReference>
<dbReference type="GO" id="GO:0051536">
    <property type="term" value="F:iron-sulfur cluster binding"/>
    <property type="evidence" value="ECO:0007669"/>
    <property type="project" value="UniProtKB-KW"/>
</dbReference>
<dbReference type="AlphaFoldDB" id="A0A1S8LDZ4"/>
<dbReference type="PROSITE" id="PS00595">
    <property type="entry name" value="AA_TRANSFER_CLASS_5"/>
    <property type="match status" value="1"/>
</dbReference>
<dbReference type="KEGG" id="crw:CROST_009760"/>
<keyword evidence="9" id="KW-1185">Reference proteome</keyword>
<dbReference type="Proteomes" id="UP000190951">
    <property type="component" value="Chromosome"/>
</dbReference>
<evidence type="ECO:0000256" key="7">
    <source>
        <dbReference type="RuleBase" id="RU004504"/>
    </source>
</evidence>
<comment type="similarity">
    <text evidence="2">Belongs to the class-V pyridoxal-phosphate-dependent aminotransferase family. NifS/IscS subfamily.</text>
</comment>
<dbReference type="EMBL" id="CP096983">
    <property type="protein sequence ID" value="URZ10268.1"/>
    <property type="molecule type" value="Genomic_DNA"/>
</dbReference>
<evidence type="ECO:0000256" key="2">
    <source>
        <dbReference type="ARBA" id="ARBA00006490"/>
    </source>
</evidence>
<evidence type="ECO:0000256" key="3">
    <source>
        <dbReference type="ARBA" id="ARBA00022723"/>
    </source>
</evidence>
<dbReference type="STRING" id="84029.CROST_10210"/>
<evidence type="ECO:0000256" key="4">
    <source>
        <dbReference type="ARBA" id="ARBA00022898"/>
    </source>
</evidence>
<organism evidence="8 9">
    <name type="scientific">Clostridium felsineum</name>
    <dbReference type="NCBI Taxonomy" id="36839"/>
    <lineage>
        <taxon>Bacteria</taxon>
        <taxon>Bacillati</taxon>
        <taxon>Bacillota</taxon>
        <taxon>Clostridia</taxon>
        <taxon>Eubacteriales</taxon>
        <taxon>Clostridiaceae</taxon>
        <taxon>Clostridium</taxon>
    </lineage>
</organism>
<dbReference type="SUPFAM" id="SSF53383">
    <property type="entry name" value="PLP-dependent transferases"/>
    <property type="match status" value="1"/>
</dbReference>
<dbReference type="NCBIfam" id="NF002806">
    <property type="entry name" value="PRK02948.1"/>
    <property type="match status" value="1"/>
</dbReference>
<proteinExistence type="inferred from homology"/>
<dbReference type="GO" id="GO:0046872">
    <property type="term" value="F:metal ion binding"/>
    <property type="evidence" value="ECO:0007669"/>
    <property type="project" value="UniProtKB-KW"/>
</dbReference>
<evidence type="ECO:0000256" key="1">
    <source>
        <dbReference type="ARBA" id="ARBA00001933"/>
    </source>
</evidence>
<keyword evidence="6" id="KW-0411">Iron-sulfur</keyword>
<dbReference type="GO" id="GO:0031071">
    <property type="term" value="F:cysteine desulfurase activity"/>
    <property type="evidence" value="ECO:0007669"/>
    <property type="project" value="UniProtKB-EC"/>
</dbReference>
<dbReference type="InterPro" id="IPR020578">
    <property type="entry name" value="Aminotrans_V_PyrdxlP_BS"/>
</dbReference>
<reference evidence="8 9" key="1">
    <citation type="submission" date="2022-04" db="EMBL/GenBank/DDBJ databases">
        <title>Genome sequence of C. roseum typestrain.</title>
        <authorList>
            <person name="Poehlein A."/>
            <person name="Schoch T."/>
            <person name="Duerre P."/>
            <person name="Daniel R."/>
        </authorList>
    </citation>
    <scope>NUCLEOTIDE SEQUENCE [LARGE SCALE GENOMIC DNA]</scope>
    <source>
        <strain evidence="8 9">DSM 7320</strain>
    </source>
</reference>
<dbReference type="Gene3D" id="1.10.260.50">
    <property type="match status" value="1"/>
</dbReference>
<keyword evidence="8" id="KW-0808">Transferase</keyword>
<dbReference type="InterPro" id="IPR015421">
    <property type="entry name" value="PyrdxlP-dep_Trfase_major"/>
</dbReference>
<keyword evidence="4" id="KW-0663">Pyridoxal phosphate</keyword>
<evidence type="ECO:0000256" key="6">
    <source>
        <dbReference type="ARBA" id="ARBA00023014"/>
    </source>
</evidence>
<dbReference type="PANTHER" id="PTHR11601">
    <property type="entry name" value="CYSTEINE DESULFURYLASE FAMILY MEMBER"/>
    <property type="match status" value="1"/>
</dbReference>
<evidence type="ECO:0000313" key="8">
    <source>
        <dbReference type="EMBL" id="URZ10268.1"/>
    </source>
</evidence>
<gene>
    <name evidence="8" type="primary">iscS_1</name>
    <name evidence="8" type="ORF">CROST_009760</name>
</gene>
<sequence>MNFYTLEKVVTMVVYFDNSATTKPLLEVANIMKELFYEYYGNPSSLHLFGKRAEDKLIESRKTLAKTLGVSQNEIIFTSGGSESNNFLIKGFAKPGNHIITSKIEHESVLNTFKQLERFGVEVTYLDVDSEGKVKIEELKESIKKNTVLVSIMHVNNEVGVIQDLKKISSIIKEKSTRVKFHVDAVQSYGKIKINPKEMGIDLLSASAHKIYGPRGIGFAYVRKGLMPDPLICGGGQEFNFRSGTENVPAIAAFAYAADDIAKKMNDNYKKVEELKEYFIGKLEQIDGVKINSKIGKDYLPHVLNVSFKGVRGEVFVHALEEKEIYVSTGSACSSKKNQKSHVLMALGLDDAEIDGAIRFSFCPENTFEEIDYTVYNIEMILKFLRRLKI</sequence>
<accession>A0A1S8LDZ4</accession>
<dbReference type="InterPro" id="IPR016454">
    <property type="entry name" value="Cysteine_dSase"/>
</dbReference>
<dbReference type="Gene3D" id="3.90.1150.10">
    <property type="entry name" value="Aspartate Aminotransferase, domain 1"/>
    <property type="match status" value="1"/>
</dbReference>
<dbReference type="InterPro" id="IPR015424">
    <property type="entry name" value="PyrdxlP-dep_Trfase"/>
</dbReference>
<dbReference type="Gene3D" id="3.40.640.10">
    <property type="entry name" value="Type I PLP-dependent aspartate aminotransferase-like (Major domain)"/>
    <property type="match status" value="1"/>
</dbReference>
<name>A0A1S8LDZ4_9CLOT</name>